<keyword evidence="8" id="KW-0032">Aminotransferase</keyword>
<dbReference type="Gene3D" id="3.90.105.10">
    <property type="entry name" value="Molybdopterin biosynthesis moea protein, domain 2"/>
    <property type="match status" value="1"/>
</dbReference>
<evidence type="ECO:0000256" key="4">
    <source>
        <dbReference type="ARBA" id="ARBA00022898"/>
    </source>
</evidence>
<evidence type="ECO:0000259" key="7">
    <source>
        <dbReference type="Pfam" id="PF03711"/>
    </source>
</evidence>
<sequence>MSKLPLIEGVLRYVKENNVSFSMPGHKGGEGFLGVPEVEEFFKNIIKADLTEVDGLDNLHNPEGVIKESLDKLSQFYNSRKSYFLVNGSTSGNLAMIFSCFNEGDKIIVERNCHRSIFNGVVLRKLRPVYIRNELIKKYNAPMSIDVEHFLCLINKNKDAKGIILTYPNYYGICTNLQLIINEAKKYNMKILVDSAHGAHFGVCEELPESALTIGADMVVMSSHKTLPSFTQTAFLHIGNNCEINMEKVDFYVSTFLSTSPSYMLMCSMDYGRYFLEEFGKETYKDLIKRANKYRNLINKLNWVHVLEEKDLINVSCCQSKYPIIDLSRFVINVQEGLSAHKLNNYLRKNKIQAEMSDGSNVILIFSPFNYEEDFKILYDALINCSTNDISERSVPIKEIYIPEARLLPYEASERKRVELNIDKALGRICALAVVPYPPGVPILNPGEVIDYNCIYMIKYYLENGISVLGINDNKITVLDS</sequence>
<dbReference type="RefSeq" id="WP_406770056.1">
    <property type="nucleotide sequence ID" value="NZ_JBJHZZ010000008.1"/>
</dbReference>
<evidence type="ECO:0000256" key="1">
    <source>
        <dbReference type="ARBA" id="ARBA00001933"/>
    </source>
</evidence>
<evidence type="ECO:0000259" key="6">
    <source>
        <dbReference type="Pfam" id="PF01276"/>
    </source>
</evidence>
<feature type="domain" description="Orn/Lys/Arg decarboxylases family 1 pyridoxal-P attachment site" evidence="6">
    <location>
        <begin position="5"/>
        <end position="306"/>
    </location>
</feature>
<keyword evidence="5" id="KW-0456">Lyase</keyword>
<evidence type="ECO:0000256" key="2">
    <source>
        <dbReference type="ARBA" id="ARBA00010671"/>
    </source>
</evidence>
<feature type="domain" description="Orn/Lys/Arg decarboxylase C-terminal" evidence="7">
    <location>
        <begin position="415"/>
        <end position="460"/>
    </location>
</feature>
<dbReference type="CDD" id="cd00615">
    <property type="entry name" value="Orn_deC_like"/>
    <property type="match status" value="1"/>
</dbReference>
<evidence type="ECO:0000313" key="8">
    <source>
        <dbReference type="EMBL" id="MFL0247622.1"/>
    </source>
</evidence>
<dbReference type="Pfam" id="PF01276">
    <property type="entry name" value="OKR_DC_1"/>
    <property type="match status" value="1"/>
</dbReference>
<evidence type="ECO:0000256" key="3">
    <source>
        <dbReference type="ARBA" id="ARBA00022793"/>
    </source>
</evidence>
<dbReference type="Gene3D" id="3.40.640.10">
    <property type="entry name" value="Type I PLP-dependent aspartate aminotransferase-like (Major domain)"/>
    <property type="match status" value="1"/>
</dbReference>
<comment type="similarity">
    <text evidence="2">Belongs to the Orn/Lys/Arg decarboxylase class-I family.</text>
</comment>
<keyword evidence="9" id="KW-1185">Reference proteome</keyword>
<dbReference type="InterPro" id="IPR000310">
    <property type="entry name" value="Orn/Lys/Arg_deCO2ase_major_dom"/>
</dbReference>
<reference evidence="8 9" key="1">
    <citation type="submission" date="2024-11" db="EMBL/GenBank/DDBJ databases">
        <authorList>
            <person name="Heng Y.C."/>
            <person name="Lim A.C.H."/>
            <person name="Lee J.K.Y."/>
            <person name="Kittelmann S."/>
        </authorList>
    </citation>
    <scope>NUCLEOTIDE SEQUENCE [LARGE SCALE GENOMIC DNA]</scope>
    <source>
        <strain evidence="8 9">WILCCON 0185</strain>
    </source>
</reference>
<protein>
    <submittedName>
        <fullName evidence="8">Aminotransferase class I/II-fold pyridoxal phosphate-dependent enzyme</fullName>
    </submittedName>
</protein>
<dbReference type="InterPro" id="IPR015421">
    <property type="entry name" value="PyrdxlP-dep_Trfase_major"/>
</dbReference>
<evidence type="ECO:0000313" key="9">
    <source>
        <dbReference type="Proteomes" id="UP001623591"/>
    </source>
</evidence>
<dbReference type="SUPFAM" id="SSF55904">
    <property type="entry name" value="Ornithine decarboxylase C-terminal domain"/>
    <property type="match status" value="1"/>
</dbReference>
<dbReference type="GO" id="GO:0008483">
    <property type="term" value="F:transaminase activity"/>
    <property type="evidence" value="ECO:0007669"/>
    <property type="project" value="UniProtKB-KW"/>
</dbReference>
<name>A0ABW8T666_9CLOT</name>
<dbReference type="InterPro" id="IPR036633">
    <property type="entry name" value="Prn/Lys/Arg_de-COase_C_sf"/>
</dbReference>
<dbReference type="PANTHER" id="PTHR43277:SF4">
    <property type="entry name" value="ARGININE DECARBOXYLASE"/>
    <property type="match status" value="1"/>
</dbReference>
<evidence type="ECO:0000256" key="5">
    <source>
        <dbReference type="ARBA" id="ARBA00023239"/>
    </source>
</evidence>
<gene>
    <name evidence="8" type="ORF">ACJDUG_11645</name>
</gene>
<dbReference type="EMBL" id="JBJHZZ010000008">
    <property type="protein sequence ID" value="MFL0247622.1"/>
    <property type="molecule type" value="Genomic_DNA"/>
</dbReference>
<proteinExistence type="inferred from homology"/>
<comment type="caution">
    <text evidence="8">The sequence shown here is derived from an EMBL/GenBank/DDBJ whole genome shotgun (WGS) entry which is preliminary data.</text>
</comment>
<accession>A0ABW8T666</accession>
<keyword evidence="4" id="KW-0663">Pyridoxal phosphate</keyword>
<dbReference type="InterPro" id="IPR052357">
    <property type="entry name" value="Orn_Lys_Arg_decarboxylase-I"/>
</dbReference>
<comment type="cofactor">
    <cofactor evidence="1">
        <name>pyridoxal 5'-phosphate</name>
        <dbReference type="ChEBI" id="CHEBI:597326"/>
    </cofactor>
</comment>
<dbReference type="Proteomes" id="UP001623591">
    <property type="component" value="Unassembled WGS sequence"/>
</dbReference>
<dbReference type="InterPro" id="IPR008286">
    <property type="entry name" value="Prn/Lys/Arg_de-COase_C"/>
</dbReference>
<keyword evidence="3" id="KW-0210">Decarboxylase</keyword>
<dbReference type="SUPFAM" id="SSF53383">
    <property type="entry name" value="PLP-dependent transferases"/>
    <property type="match status" value="1"/>
</dbReference>
<organism evidence="8 9">
    <name type="scientific">Candidatus Clostridium stratigraminis</name>
    <dbReference type="NCBI Taxonomy" id="3381661"/>
    <lineage>
        <taxon>Bacteria</taxon>
        <taxon>Bacillati</taxon>
        <taxon>Bacillota</taxon>
        <taxon>Clostridia</taxon>
        <taxon>Eubacteriales</taxon>
        <taxon>Clostridiaceae</taxon>
        <taxon>Clostridium</taxon>
    </lineage>
</organism>
<dbReference type="InterPro" id="IPR015424">
    <property type="entry name" value="PyrdxlP-dep_Trfase"/>
</dbReference>
<dbReference type="PANTHER" id="PTHR43277">
    <property type="entry name" value="ARGININE DECARBOXYLASE"/>
    <property type="match status" value="1"/>
</dbReference>
<keyword evidence="8" id="KW-0808">Transferase</keyword>
<dbReference type="Pfam" id="PF03711">
    <property type="entry name" value="OKR_DC_1_C"/>
    <property type="match status" value="1"/>
</dbReference>